<dbReference type="GO" id="GO:0004106">
    <property type="term" value="F:chorismate mutase activity"/>
    <property type="evidence" value="ECO:0007669"/>
    <property type="project" value="UniProtKB-EC"/>
</dbReference>
<gene>
    <name evidence="4" type="ORF">ALQ29_03405</name>
</gene>
<evidence type="ECO:0000259" key="3">
    <source>
        <dbReference type="PROSITE" id="PS51168"/>
    </source>
</evidence>
<evidence type="ECO:0000256" key="2">
    <source>
        <dbReference type="ARBA" id="ARBA00023235"/>
    </source>
</evidence>
<accession>A0A3M4AYG3</accession>
<reference evidence="4 5" key="1">
    <citation type="submission" date="2018-08" db="EMBL/GenBank/DDBJ databases">
        <title>Recombination of ecologically and evolutionarily significant loci maintains genetic cohesion in the Pseudomonas syringae species complex.</title>
        <authorList>
            <person name="Dillon M."/>
            <person name="Thakur S."/>
            <person name="Almeida R.N.D."/>
            <person name="Weir B.S."/>
            <person name="Guttman D.S."/>
        </authorList>
    </citation>
    <scope>NUCLEOTIDE SEQUENCE [LARGE SCALE GENOMIC DNA]</scope>
    <source>
        <strain evidence="4 5">ICMP 3555</strain>
    </source>
</reference>
<sequence length="108" mass="11910">MAVICTNLEEIRANIDHLDQQIVTLLAERGRYVCQAARFKKDADGVKAPQRVEQVIAKVRGISETVGANPEVTEQVYRAMIAAFIQLELAEHAAPTAQREPALTHTNS</sequence>
<dbReference type="GO" id="GO:0046417">
    <property type="term" value="P:chorismate metabolic process"/>
    <property type="evidence" value="ECO:0007669"/>
    <property type="project" value="InterPro"/>
</dbReference>
<dbReference type="InterPro" id="IPR002701">
    <property type="entry name" value="CM_II_prokaryot"/>
</dbReference>
<dbReference type="RefSeq" id="WP_064053093.1">
    <property type="nucleotide sequence ID" value="NZ_RBPW01000066.1"/>
</dbReference>
<dbReference type="AlphaFoldDB" id="A0A3M4AYG3"/>
<protein>
    <recommendedName>
        <fullName evidence="1">chorismate mutase</fullName>
        <ecNumber evidence="1">5.4.99.5</ecNumber>
    </recommendedName>
</protein>
<dbReference type="Proteomes" id="UP000276587">
    <property type="component" value="Unassembled WGS sequence"/>
</dbReference>
<evidence type="ECO:0000313" key="4">
    <source>
        <dbReference type="EMBL" id="RMP11872.1"/>
    </source>
</evidence>
<dbReference type="GO" id="GO:0009697">
    <property type="term" value="P:salicylic acid biosynthetic process"/>
    <property type="evidence" value="ECO:0007669"/>
    <property type="project" value="TreeGrafter"/>
</dbReference>
<dbReference type="Gene3D" id="1.20.59.10">
    <property type="entry name" value="Chorismate mutase"/>
    <property type="match status" value="1"/>
</dbReference>
<dbReference type="PROSITE" id="PS51168">
    <property type="entry name" value="CHORISMATE_MUT_2"/>
    <property type="match status" value="1"/>
</dbReference>
<dbReference type="EMBL" id="RBQF01000096">
    <property type="protein sequence ID" value="RMP11872.1"/>
    <property type="molecule type" value="Genomic_DNA"/>
</dbReference>
<dbReference type="SUPFAM" id="SSF48600">
    <property type="entry name" value="Chorismate mutase II"/>
    <property type="match status" value="1"/>
</dbReference>
<comment type="caution">
    <text evidence="4">The sequence shown here is derived from an EMBL/GenBank/DDBJ whole genome shotgun (WGS) entry which is preliminary data.</text>
</comment>
<keyword evidence="5" id="KW-1185">Reference proteome</keyword>
<organism evidence="4 5">
    <name type="scientific">Pseudomonas marginalis pv. marginalis</name>
    <dbReference type="NCBI Taxonomy" id="97473"/>
    <lineage>
        <taxon>Bacteria</taxon>
        <taxon>Pseudomonadati</taxon>
        <taxon>Pseudomonadota</taxon>
        <taxon>Gammaproteobacteria</taxon>
        <taxon>Pseudomonadales</taxon>
        <taxon>Pseudomonadaceae</taxon>
        <taxon>Pseudomonas</taxon>
    </lineage>
</organism>
<dbReference type="InterPro" id="IPR036979">
    <property type="entry name" value="CM_dom_sf"/>
</dbReference>
<evidence type="ECO:0000256" key="1">
    <source>
        <dbReference type="ARBA" id="ARBA00012404"/>
    </source>
</evidence>
<keyword evidence="2" id="KW-0413">Isomerase</keyword>
<dbReference type="InterPro" id="IPR051331">
    <property type="entry name" value="Chorismate_mutase-related"/>
</dbReference>
<dbReference type="SMART" id="SM00830">
    <property type="entry name" value="CM_2"/>
    <property type="match status" value="1"/>
</dbReference>
<name>A0A3M4AYG3_PSEMA</name>
<dbReference type="PANTHER" id="PTHR38041">
    <property type="entry name" value="CHORISMATE MUTASE"/>
    <property type="match status" value="1"/>
</dbReference>
<dbReference type="InterPro" id="IPR036263">
    <property type="entry name" value="Chorismate_II_sf"/>
</dbReference>
<evidence type="ECO:0000313" key="5">
    <source>
        <dbReference type="Proteomes" id="UP000276587"/>
    </source>
</evidence>
<proteinExistence type="predicted"/>
<dbReference type="Pfam" id="PF01817">
    <property type="entry name" value="CM_2"/>
    <property type="match status" value="1"/>
</dbReference>
<dbReference type="PANTHER" id="PTHR38041:SF1">
    <property type="entry name" value="CHORISMATE MUTASE"/>
    <property type="match status" value="1"/>
</dbReference>
<feature type="domain" description="Chorismate mutase" evidence="3">
    <location>
        <begin position="2"/>
        <end position="92"/>
    </location>
</feature>
<dbReference type="EC" id="5.4.99.5" evidence="1"/>